<dbReference type="Proteomes" id="UP000085678">
    <property type="component" value="Unplaced"/>
</dbReference>
<evidence type="ECO:0000313" key="2">
    <source>
        <dbReference type="Proteomes" id="UP000085678"/>
    </source>
</evidence>
<dbReference type="STRING" id="7574.A0A1S3K8C9"/>
<name>A0A1S3K8C9_LINAN</name>
<comment type="similarity">
    <text evidence="1">Belongs to the UPF0047 family.</text>
</comment>
<dbReference type="Gene3D" id="2.60.120.460">
    <property type="entry name" value="YjbQ-like"/>
    <property type="match status" value="1"/>
</dbReference>
<dbReference type="NCBIfam" id="TIGR00149">
    <property type="entry name" value="TIGR00149_YjbQ"/>
    <property type="match status" value="1"/>
</dbReference>
<dbReference type="InterPro" id="IPR035917">
    <property type="entry name" value="YjbQ-like_sf"/>
</dbReference>
<accession>A0A1S3K8C9</accession>
<reference evidence="3" key="1">
    <citation type="submission" date="2025-08" db="UniProtKB">
        <authorList>
            <consortium name="RefSeq"/>
        </authorList>
    </citation>
    <scope>IDENTIFICATION</scope>
    <source>
        <tissue evidence="3">Gonads</tissue>
    </source>
</reference>
<dbReference type="GeneID" id="106179709"/>
<keyword evidence="2" id="KW-1185">Reference proteome</keyword>
<dbReference type="PANTHER" id="PTHR30615:SF8">
    <property type="entry name" value="UPF0047 PROTEIN C4A8.02C"/>
    <property type="match status" value="1"/>
</dbReference>
<dbReference type="PANTHER" id="PTHR30615">
    <property type="entry name" value="UNCHARACTERIZED PROTEIN YJBQ-RELATED"/>
    <property type="match status" value="1"/>
</dbReference>
<dbReference type="InParanoid" id="A0A1S3K8C9"/>
<proteinExistence type="inferred from homology"/>
<dbReference type="AlphaFoldDB" id="A0A1S3K8C9"/>
<evidence type="ECO:0000313" key="3">
    <source>
        <dbReference type="RefSeq" id="XP_013418890.1"/>
    </source>
</evidence>
<dbReference type="SUPFAM" id="SSF111038">
    <property type="entry name" value="YjbQ-like"/>
    <property type="match status" value="1"/>
</dbReference>
<gene>
    <name evidence="3" type="primary">LOC106179709</name>
</gene>
<organism evidence="2 3">
    <name type="scientific">Lingula anatina</name>
    <name type="common">Brachiopod</name>
    <name type="synonym">Lingula unguis</name>
    <dbReference type="NCBI Taxonomy" id="7574"/>
    <lineage>
        <taxon>Eukaryota</taxon>
        <taxon>Metazoa</taxon>
        <taxon>Spiralia</taxon>
        <taxon>Lophotrochozoa</taxon>
        <taxon>Brachiopoda</taxon>
        <taxon>Linguliformea</taxon>
        <taxon>Lingulata</taxon>
        <taxon>Lingulida</taxon>
        <taxon>Linguloidea</taxon>
        <taxon>Lingulidae</taxon>
        <taxon>Lingula</taxon>
    </lineage>
</organism>
<dbReference type="RefSeq" id="XP_013418890.1">
    <property type="nucleotide sequence ID" value="XM_013563436.1"/>
</dbReference>
<dbReference type="OrthoDB" id="10255963at2759"/>
<dbReference type="InterPro" id="IPR001602">
    <property type="entry name" value="UPF0047_YjbQ-like"/>
</dbReference>
<sequence>MADDKDDGLSDLLDVSKMSAQGAVWYQREITLKAQKRGCHVITQEIQNIPELAKIRVGLAHILIKHTSASLALNESWDPDVRVDSEMMLNRLVPENAPYIHTIEGKDDMPAHFKACLMGSSLTLPITNGKLNIGQWQGVWLCEHRNHGGSRHLVITVQGAPMS</sequence>
<dbReference type="KEGG" id="lak:106179709"/>
<dbReference type="Pfam" id="PF01894">
    <property type="entry name" value="YjbQ"/>
    <property type="match status" value="1"/>
</dbReference>
<evidence type="ECO:0000256" key="1">
    <source>
        <dbReference type="ARBA" id="ARBA00005534"/>
    </source>
</evidence>
<protein>
    <submittedName>
        <fullName evidence="3">Uncharacterized protein LOC106179709</fullName>
    </submittedName>
</protein>
<dbReference type="PIRSF" id="PIRSF004681">
    <property type="entry name" value="UCP004681"/>
    <property type="match status" value="1"/>
</dbReference>